<dbReference type="InterPro" id="IPR013428">
    <property type="entry name" value="Membrane-bound_put_N"/>
</dbReference>
<keyword evidence="5" id="KW-0732">Signal</keyword>
<dbReference type="RefSeq" id="WP_213496370.1">
    <property type="nucleotide sequence ID" value="NZ_CP074694.1"/>
</dbReference>
<proteinExistence type="predicted"/>
<dbReference type="InterPro" id="IPR011042">
    <property type="entry name" value="6-blade_b-propeller_TolB-like"/>
</dbReference>
<dbReference type="PANTHER" id="PTHR33546:SF1">
    <property type="entry name" value="LARGE, MULTIFUNCTIONAL SECRETED PROTEIN"/>
    <property type="match status" value="1"/>
</dbReference>
<dbReference type="InterPro" id="IPR004155">
    <property type="entry name" value="PBS_lyase_HEAT"/>
</dbReference>
<dbReference type="InterPro" id="IPR036909">
    <property type="entry name" value="Cyt_c-like_dom_sf"/>
</dbReference>
<accession>A0A8E6EUW0</accession>
<dbReference type="InterPro" id="IPR016024">
    <property type="entry name" value="ARM-type_fold"/>
</dbReference>
<dbReference type="Gene3D" id="1.25.10.10">
    <property type="entry name" value="Leucine-rich Repeat Variant"/>
    <property type="match status" value="2"/>
</dbReference>
<keyword evidence="1 4" id="KW-0349">Heme</keyword>
<dbReference type="InterPro" id="IPR009056">
    <property type="entry name" value="Cyt_c-like_dom"/>
</dbReference>
<feature type="signal peptide" evidence="5">
    <location>
        <begin position="1"/>
        <end position="19"/>
    </location>
</feature>
<dbReference type="AlphaFoldDB" id="A0A8E6EUW0"/>
<dbReference type="GO" id="GO:0046872">
    <property type="term" value="F:metal ion binding"/>
    <property type="evidence" value="ECO:0007669"/>
    <property type="project" value="UniProtKB-KW"/>
</dbReference>
<dbReference type="InterPro" id="IPR011041">
    <property type="entry name" value="Quinoprot_gluc/sorb_DH_b-prop"/>
</dbReference>
<dbReference type="GO" id="GO:0020037">
    <property type="term" value="F:heme binding"/>
    <property type="evidence" value="ECO:0007669"/>
    <property type="project" value="InterPro"/>
</dbReference>
<sequence>MFRLSVFFLFCLPVAPVFAVDPPADFAQPQSKAKPMPTGLKMIDQGKFDPRLKGYITPDGFKLEIVADESVTINPVGMTFDSKGTCYVLEWVPDVSDRWNEVPEKFTYKDGTTRNVATMKKTVKDVVKILTRDPATGQFTKSEIILHDELPSSILIHDGWIYLSGRGSIRRFKQSKPGGPYDVKEVIAQGFCGFHHHQVSGMSIGPDGWLYITSGDDDNYVEGSDGSRATVLRTGAIFRCLPDGSKMEEYARGFRNPYRDISFDDKYNIFHVDNDNEDGSKFTGCRIMHVPEAVDFGWRLLPGARCCLPDHLRGAVAGELPGKVPPMMKTGRGSPAGLLIYNDTQLPKFYRGLLYYPDVFRKLIRAYEVAPKGSTFTITHEFEFLKSEDPLFRPCQMVTGPDGAIYIVDWRTNSGGAGKLFGDGVHGRIYRLTWVGGEVPGGKEEPKIALRDWQSWETEQVSDWENFTVRSHAFIDYIAQCAKNDTDKQNAIRLLQAMVQNKSLPRVSSSSRYAALGGLFQLRNDSTIDLFLSLLQDVDPDMRRLCAEYLGRLAVKGDTKVLNALAQLLTDEELSVRRSAALALGRIGDASTADVLVNVLKFDDGMDVYYTDALIRSFERLGKPGFEKLLELAASGKEVLRDKVVGIFLAFRTREAALALPELLSNVHISAEQRAELIRSYANYQLDPPLTLDSLIDFLTKRKGDPIEVVTAAVSVLSESGQIKSERAVPFVFKLLDEKEEAARAAAIKAIETARITKAVPKLVAMLEDKSRELSERLNLLKTLRVLKDKSATEVLRKILSGEEPTALRTESLRTLVTIDSEAAREFASKFLVSGDANLQRESVTILGDTFEGAKKVGEMFAAKKLPRDLLPQVSEGLRKHLGKHAELATLLSDVMKGGLLLSLDGAQVEKIRTEIQTKGDPRRGKQIYMNTTTLACMNCHKMEGLGGNVGPDLTRLWDTMSVEKILESIIEPSKEIKEGYQSFQVITKEGKTITGLKTVDKPTEVTIRDANGQDTRILRDDIEEIKVSKVSLMPDNVVAQLSYSQMLDLVAFLKNRQSQESLRGYVTDFKVVGPFPGDLKKPFGPEKQFEATASFPVENSKEPLKWQPRSGKTNGYLDFKEVFNKDNMAGYGLTYVYSPKSQKSILRLGANSHYQVWVNGNLVRSYEAAVRPNLPEQDEISVDLKEGWNPVVVKVVSKSKDHGFYLKVEGDQLKTSATAK</sequence>
<dbReference type="InterPro" id="IPR021133">
    <property type="entry name" value="HEAT_type_2"/>
</dbReference>
<keyword evidence="8" id="KW-1185">Reference proteome</keyword>
<reference evidence="7" key="1">
    <citation type="submission" date="2021-05" db="EMBL/GenBank/DDBJ databases">
        <title>Complete genome sequence of the cellulolytic planctomycete Telmatocola sphagniphila SP2T and characterization of the first cellulase from planctomycetes.</title>
        <authorList>
            <person name="Rakitin A.L."/>
            <person name="Beletsky A.V."/>
            <person name="Naumoff D.G."/>
            <person name="Kulichevskaya I.S."/>
            <person name="Mardanov A.V."/>
            <person name="Ravin N.V."/>
            <person name="Dedysh S.N."/>
        </authorList>
    </citation>
    <scope>NUCLEOTIDE SEQUENCE</scope>
    <source>
        <strain evidence="7">SP2T</strain>
    </source>
</reference>
<name>A0A8E6EUW0_9BACT</name>
<evidence type="ECO:0000313" key="7">
    <source>
        <dbReference type="EMBL" id="QVL31915.1"/>
    </source>
</evidence>
<dbReference type="SUPFAM" id="SSF48371">
    <property type="entry name" value="ARM repeat"/>
    <property type="match status" value="1"/>
</dbReference>
<dbReference type="Gene3D" id="2.120.10.30">
    <property type="entry name" value="TolB, C-terminal domain"/>
    <property type="match status" value="1"/>
</dbReference>
<dbReference type="Pfam" id="PF13646">
    <property type="entry name" value="HEAT_2"/>
    <property type="match status" value="1"/>
</dbReference>
<dbReference type="EMBL" id="CP074694">
    <property type="protein sequence ID" value="QVL31915.1"/>
    <property type="molecule type" value="Genomic_DNA"/>
</dbReference>
<keyword evidence="3 4" id="KW-0408">Iron</keyword>
<dbReference type="NCBIfam" id="TIGR02604">
    <property type="entry name" value="Piru_Ver_Nterm"/>
    <property type="match status" value="1"/>
</dbReference>
<dbReference type="Gene3D" id="2.60.120.260">
    <property type="entry name" value="Galactose-binding domain-like"/>
    <property type="match status" value="1"/>
</dbReference>
<gene>
    <name evidence="7" type="ORF">KIH39_24265</name>
</gene>
<dbReference type="Proteomes" id="UP000676194">
    <property type="component" value="Chromosome"/>
</dbReference>
<dbReference type="PROSITE" id="PS51007">
    <property type="entry name" value="CYTC"/>
    <property type="match status" value="1"/>
</dbReference>
<feature type="domain" description="Cytochrome c" evidence="6">
    <location>
        <begin position="920"/>
        <end position="1058"/>
    </location>
</feature>
<dbReference type="InterPro" id="IPR011989">
    <property type="entry name" value="ARM-like"/>
</dbReference>
<dbReference type="KEGG" id="tsph:KIH39_24265"/>
<dbReference type="Pfam" id="PF23500">
    <property type="entry name" value="DUF7133"/>
    <property type="match status" value="1"/>
</dbReference>
<dbReference type="PROSITE" id="PS50077">
    <property type="entry name" value="HEAT_REPEAT"/>
    <property type="match status" value="1"/>
</dbReference>
<keyword evidence="2 4" id="KW-0479">Metal-binding</keyword>
<evidence type="ECO:0000259" key="6">
    <source>
        <dbReference type="PROSITE" id="PS51007"/>
    </source>
</evidence>
<feature type="chain" id="PRO_5034368300" evidence="5">
    <location>
        <begin position="20"/>
        <end position="1221"/>
    </location>
</feature>
<dbReference type="GO" id="GO:0009055">
    <property type="term" value="F:electron transfer activity"/>
    <property type="evidence" value="ECO:0007669"/>
    <property type="project" value="InterPro"/>
</dbReference>
<evidence type="ECO:0000256" key="4">
    <source>
        <dbReference type="PROSITE-ProRule" id="PRU00433"/>
    </source>
</evidence>
<dbReference type="SUPFAM" id="SSF50952">
    <property type="entry name" value="Soluble quinoprotein glucose dehydrogenase"/>
    <property type="match status" value="1"/>
</dbReference>
<dbReference type="SMART" id="SM00567">
    <property type="entry name" value="EZ_HEAT"/>
    <property type="match status" value="5"/>
</dbReference>
<protein>
    <submittedName>
        <fullName evidence="7">HEAT repeat domain-containing protein</fullName>
    </submittedName>
</protein>
<dbReference type="Gene3D" id="1.10.760.10">
    <property type="entry name" value="Cytochrome c-like domain"/>
    <property type="match status" value="1"/>
</dbReference>
<evidence type="ECO:0000313" key="8">
    <source>
        <dbReference type="Proteomes" id="UP000676194"/>
    </source>
</evidence>
<evidence type="ECO:0000256" key="5">
    <source>
        <dbReference type="SAM" id="SignalP"/>
    </source>
</evidence>
<dbReference type="PANTHER" id="PTHR33546">
    <property type="entry name" value="LARGE, MULTIFUNCTIONAL SECRETED PROTEIN-RELATED"/>
    <property type="match status" value="1"/>
</dbReference>
<evidence type="ECO:0000256" key="2">
    <source>
        <dbReference type="ARBA" id="ARBA00022723"/>
    </source>
</evidence>
<evidence type="ECO:0000256" key="1">
    <source>
        <dbReference type="ARBA" id="ARBA00022617"/>
    </source>
</evidence>
<evidence type="ECO:0000256" key="3">
    <source>
        <dbReference type="ARBA" id="ARBA00023004"/>
    </source>
</evidence>
<dbReference type="SUPFAM" id="SSF46626">
    <property type="entry name" value="Cytochrome c"/>
    <property type="match status" value="1"/>
</dbReference>
<organism evidence="7 8">
    <name type="scientific">Telmatocola sphagniphila</name>
    <dbReference type="NCBI Taxonomy" id="1123043"/>
    <lineage>
        <taxon>Bacteria</taxon>
        <taxon>Pseudomonadati</taxon>
        <taxon>Planctomycetota</taxon>
        <taxon>Planctomycetia</taxon>
        <taxon>Gemmatales</taxon>
        <taxon>Gemmataceae</taxon>
    </lineage>
</organism>
<dbReference type="InterPro" id="IPR013427">
    <property type="entry name" value="Haem-bd_dom_put"/>
</dbReference>
<dbReference type="InterPro" id="IPR055557">
    <property type="entry name" value="DUF7133"/>
</dbReference>
<dbReference type="NCBIfam" id="TIGR02603">
    <property type="entry name" value="CxxCH_TIGR02603"/>
    <property type="match status" value="1"/>
</dbReference>